<keyword evidence="2" id="KW-1185">Reference proteome</keyword>
<sequence length="195" mass="21431">MEGLRKAQLGKVHGLEAFWPRKTQLDAVQRRADMEWGAKEAVIVLPLRPPSQWCALVRGAAAGSACLNPHLDTVRCVREYLLARELSGDYLRWTLAGCSPLDLLTGVHIRPTVMGKPRVRPSQVTQDTLDTQEVLSDQGEGPDGMPTSMQSQFDKILAVIVEIKTALQQDINTVSVGLGLLCAVHPKLADRVQEM</sequence>
<proteinExistence type="predicted"/>
<dbReference type="Proteomes" id="UP001066276">
    <property type="component" value="Chromosome 1_1"/>
</dbReference>
<evidence type="ECO:0000313" key="2">
    <source>
        <dbReference type="Proteomes" id="UP001066276"/>
    </source>
</evidence>
<dbReference type="EMBL" id="JANPWB010000001">
    <property type="protein sequence ID" value="KAJ1215626.1"/>
    <property type="molecule type" value="Genomic_DNA"/>
</dbReference>
<gene>
    <name evidence="1" type="ORF">NDU88_003234</name>
</gene>
<accession>A0AAV7WSI8</accession>
<evidence type="ECO:0000313" key="1">
    <source>
        <dbReference type="EMBL" id="KAJ1215626.1"/>
    </source>
</evidence>
<protein>
    <submittedName>
        <fullName evidence="1">Uncharacterized protein</fullName>
    </submittedName>
</protein>
<organism evidence="1 2">
    <name type="scientific">Pleurodeles waltl</name>
    <name type="common">Iberian ribbed newt</name>
    <dbReference type="NCBI Taxonomy" id="8319"/>
    <lineage>
        <taxon>Eukaryota</taxon>
        <taxon>Metazoa</taxon>
        <taxon>Chordata</taxon>
        <taxon>Craniata</taxon>
        <taxon>Vertebrata</taxon>
        <taxon>Euteleostomi</taxon>
        <taxon>Amphibia</taxon>
        <taxon>Batrachia</taxon>
        <taxon>Caudata</taxon>
        <taxon>Salamandroidea</taxon>
        <taxon>Salamandridae</taxon>
        <taxon>Pleurodelinae</taxon>
        <taxon>Pleurodeles</taxon>
    </lineage>
</organism>
<dbReference type="AlphaFoldDB" id="A0AAV7WSI8"/>
<reference evidence="1" key="1">
    <citation type="journal article" date="2022" name="bioRxiv">
        <title>Sequencing and chromosome-scale assembly of the giantPleurodeles waltlgenome.</title>
        <authorList>
            <person name="Brown T."/>
            <person name="Elewa A."/>
            <person name="Iarovenko S."/>
            <person name="Subramanian E."/>
            <person name="Araus A.J."/>
            <person name="Petzold A."/>
            <person name="Susuki M."/>
            <person name="Suzuki K.-i.T."/>
            <person name="Hayashi T."/>
            <person name="Toyoda A."/>
            <person name="Oliveira C."/>
            <person name="Osipova E."/>
            <person name="Leigh N.D."/>
            <person name="Simon A."/>
            <person name="Yun M.H."/>
        </authorList>
    </citation>
    <scope>NUCLEOTIDE SEQUENCE</scope>
    <source>
        <strain evidence="1">20211129_DDA</strain>
        <tissue evidence="1">Liver</tissue>
    </source>
</reference>
<comment type="caution">
    <text evidence="1">The sequence shown here is derived from an EMBL/GenBank/DDBJ whole genome shotgun (WGS) entry which is preliminary data.</text>
</comment>
<name>A0AAV7WSI8_PLEWA</name>